<protein>
    <submittedName>
        <fullName evidence="2">Uncharacterized protein</fullName>
    </submittedName>
</protein>
<sequence length="404" mass="45659">MTSLPQPPQPAHGDSPYIYITHDELETDWLGDPVRLRTLLMGGDNVDGTVDTSDGTTITNERYSPGTLVWVLLSKGKQHSKSSNQNACNSLMLHKKRRDKKNKRREEKNGVEDGNDDNAMIVEVKEAAGDTTTTEQGKHNAFSYHSKSEMFLRARVVSDTDEIEESNSEDEFGSAEKRMQRRILVRYSKGATYHVRAYNLIPVLEPSFQVVATPTNTPTSLPPMVILTPETHIYRRIAKQHTTPSDSFMEIGCDYGITVDKIRKSMEEAGDVPLVWKNDDSEEGGNGEHKVQNTELNEVEERVPCLGVDRSVESIDIANERYPDCKFALGNVLMPEEMISIRSLCEESLAGRAPSVIAIDINGNREIKGVLECLKVVMNEKWIRQPRLIIVKSRFLYWDLKQRH</sequence>
<dbReference type="AlphaFoldDB" id="B8C582"/>
<organism evidence="2 3">
    <name type="scientific">Thalassiosira pseudonana</name>
    <name type="common">Marine diatom</name>
    <name type="synonym">Cyclotella nana</name>
    <dbReference type="NCBI Taxonomy" id="35128"/>
    <lineage>
        <taxon>Eukaryota</taxon>
        <taxon>Sar</taxon>
        <taxon>Stramenopiles</taxon>
        <taxon>Ochrophyta</taxon>
        <taxon>Bacillariophyta</taxon>
        <taxon>Coscinodiscophyceae</taxon>
        <taxon>Thalassiosirophycidae</taxon>
        <taxon>Thalassiosirales</taxon>
        <taxon>Thalassiosiraceae</taxon>
        <taxon>Thalassiosira</taxon>
    </lineage>
</organism>
<keyword evidence="3" id="KW-1185">Reference proteome</keyword>
<dbReference type="EMBL" id="CM000643">
    <property type="protein sequence ID" value="EED91073.1"/>
    <property type="molecule type" value="Genomic_DNA"/>
</dbReference>
<dbReference type="InParanoid" id="B8C582"/>
<evidence type="ECO:0000313" key="2">
    <source>
        <dbReference type="EMBL" id="EED91073.1"/>
    </source>
</evidence>
<dbReference type="Proteomes" id="UP000001449">
    <property type="component" value="Chromosome 6"/>
</dbReference>
<dbReference type="eggNOG" id="ENOG502TGR8">
    <property type="taxonomic scope" value="Eukaryota"/>
</dbReference>
<name>B8C582_THAPS</name>
<gene>
    <name evidence="2" type="ORF">THAPSDRAFT_22999</name>
</gene>
<dbReference type="GeneID" id="7448423"/>
<evidence type="ECO:0000256" key="1">
    <source>
        <dbReference type="SAM" id="MobiDB-lite"/>
    </source>
</evidence>
<dbReference type="PaxDb" id="35128-Thaps22999"/>
<evidence type="ECO:0000313" key="3">
    <source>
        <dbReference type="Proteomes" id="UP000001449"/>
    </source>
</evidence>
<dbReference type="HOGENOM" id="CLU_623299_0_0_1"/>
<dbReference type="KEGG" id="tps:THAPSDRAFT_22999"/>
<feature type="region of interest" description="Disordered" evidence="1">
    <location>
        <begin position="79"/>
        <end position="116"/>
    </location>
</feature>
<feature type="compositionally biased region" description="Basic residues" evidence="1">
    <location>
        <begin position="93"/>
        <end position="103"/>
    </location>
</feature>
<reference evidence="2 3" key="2">
    <citation type="journal article" date="2008" name="Nature">
        <title>The Phaeodactylum genome reveals the evolutionary history of diatom genomes.</title>
        <authorList>
            <person name="Bowler C."/>
            <person name="Allen A.E."/>
            <person name="Badger J.H."/>
            <person name="Grimwood J."/>
            <person name="Jabbari K."/>
            <person name="Kuo A."/>
            <person name="Maheswari U."/>
            <person name="Martens C."/>
            <person name="Maumus F."/>
            <person name="Otillar R.P."/>
            <person name="Rayko E."/>
            <person name="Salamov A."/>
            <person name="Vandepoele K."/>
            <person name="Beszteri B."/>
            <person name="Gruber A."/>
            <person name="Heijde M."/>
            <person name="Katinka M."/>
            <person name="Mock T."/>
            <person name="Valentin K."/>
            <person name="Verret F."/>
            <person name="Berges J.A."/>
            <person name="Brownlee C."/>
            <person name="Cadoret J.P."/>
            <person name="Chiovitti A."/>
            <person name="Choi C.J."/>
            <person name="Coesel S."/>
            <person name="De Martino A."/>
            <person name="Detter J.C."/>
            <person name="Durkin C."/>
            <person name="Falciatore A."/>
            <person name="Fournet J."/>
            <person name="Haruta M."/>
            <person name="Huysman M.J."/>
            <person name="Jenkins B.D."/>
            <person name="Jiroutova K."/>
            <person name="Jorgensen R.E."/>
            <person name="Joubert Y."/>
            <person name="Kaplan A."/>
            <person name="Kroger N."/>
            <person name="Kroth P.G."/>
            <person name="La Roche J."/>
            <person name="Lindquist E."/>
            <person name="Lommer M."/>
            <person name="Martin-Jezequel V."/>
            <person name="Lopez P.J."/>
            <person name="Lucas S."/>
            <person name="Mangogna M."/>
            <person name="McGinnis K."/>
            <person name="Medlin L.K."/>
            <person name="Montsant A."/>
            <person name="Oudot-Le Secq M.P."/>
            <person name="Napoli C."/>
            <person name="Obornik M."/>
            <person name="Parker M.S."/>
            <person name="Petit J.L."/>
            <person name="Porcel B.M."/>
            <person name="Poulsen N."/>
            <person name="Robison M."/>
            <person name="Rychlewski L."/>
            <person name="Rynearson T.A."/>
            <person name="Schmutz J."/>
            <person name="Shapiro H."/>
            <person name="Siaut M."/>
            <person name="Stanley M."/>
            <person name="Sussman M.R."/>
            <person name="Taylor A.R."/>
            <person name="Vardi A."/>
            <person name="von Dassow P."/>
            <person name="Vyverman W."/>
            <person name="Willis A."/>
            <person name="Wyrwicz L.S."/>
            <person name="Rokhsar D.S."/>
            <person name="Weissenbach J."/>
            <person name="Armbrust E.V."/>
            <person name="Green B.R."/>
            <person name="Van de Peer Y."/>
            <person name="Grigoriev I.V."/>
        </authorList>
    </citation>
    <scope>NUCLEOTIDE SEQUENCE [LARGE SCALE GENOMIC DNA]</scope>
    <source>
        <strain evidence="2 3">CCMP1335</strain>
    </source>
</reference>
<dbReference type="OMA" id="ETHIYRR"/>
<accession>B8C582</accession>
<reference evidence="2 3" key="1">
    <citation type="journal article" date="2004" name="Science">
        <title>The genome of the diatom Thalassiosira pseudonana: ecology, evolution, and metabolism.</title>
        <authorList>
            <person name="Armbrust E.V."/>
            <person name="Berges J.A."/>
            <person name="Bowler C."/>
            <person name="Green B.R."/>
            <person name="Martinez D."/>
            <person name="Putnam N.H."/>
            <person name="Zhou S."/>
            <person name="Allen A.E."/>
            <person name="Apt K.E."/>
            <person name="Bechner M."/>
            <person name="Brzezinski M.A."/>
            <person name="Chaal B.K."/>
            <person name="Chiovitti A."/>
            <person name="Davis A.K."/>
            <person name="Demarest M.S."/>
            <person name="Detter J.C."/>
            <person name="Glavina T."/>
            <person name="Goodstein D."/>
            <person name="Hadi M.Z."/>
            <person name="Hellsten U."/>
            <person name="Hildebrand M."/>
            <person name="Jenkins B.D."/>
            <person name="Jurka J."/>
            <person name="Kapitonov V.V."/>
            <person name="Kroger N."/>
            <person name="Lau W.W."/>
            <person name="Lane T.W."/>
            <person name="Larimer F.W."/>
            <person name="Lippmeier J.C."/>
            <person name="Lucas S."/>
            <person name="Medina M."/>
            <person name="Montsant A."/>
            <person name="Obornik M."/>
            <person name="Parker M.S."/>
            <person name="Palenik B."/>
            <person name="Pazour G.J."/>
            <person name="Richardson P.M."/>
            <person name="Rynearson T.A."/>
            <person name="Saito M.A."/>
            <person name="Schwartz D.C."/>
            <person name="Thamatrakoln K."/>
            <person name="Valentin K."/>
            <person name="Vardi A."/>
            <person name="Wilkerson F.P."/>
            <person name="Rokhsar D.S."/>
        </authorList>
    </citation>
    <scope>NUCLEOTIDE SEQUENCE [LARGE SCALE GENOMIC DNA]</scope>
    <source>
        <strain evidence="2 3">CCMP1335</strain>
    </source>
</reference>
<proteinExistence type="predicted"/>
<dbReference type="RefSeq" id="XP_002290966.1">
    <property type="nucleotide sequence ID" value="XM_002290930.1"/>
</dbReference>